<dbReference type="InterPro" id="IPR033764">
    <property type="entry name" value="Sdr_B"/>
</dbReference>
<dbReference type="SUPFAM" id="SSF49313">
    <property type="entry name" value="Cadherin-like"/>
    <property type="match status" value="1"/>
</dbReference>
<dbReference type="GO" id="GO:0005576">
    <property type="term" value="C:extracellular region"/>
    <property type="evidence" value="ECO:0007669"/>
    <property type="project" value="UniProtKB-SubCell"/>
</dbReference>
<proteinExistence type="predicted"/>
<comment type="subcellular location">
    <subcellularLocation>
        <location evidence="1">Secreted</location>
    </subcellularLocation>
</comment>
<dbReference type="InterPro" id="IPR002126">
    <property type="entry name" value="Cadherin-like_dom"/>
</dbReference>
<dbReference type="PROSITE" id="PS50268">
    <property type="entry name" value="CADHERIN_2"/>
    <property type="match status" value="1"/>
</dbReference>
<keyword evidence="6" id="KW-0121">Carboxypeptidase</keyword>
<dbReference type="Pfam" id="PF17963">
    <property type="entry name" value="Big_9"/>
    <property type="match status" value="1"/>
</dbReference>
<accession>A0A934SN35</accession>
<dbReference type="GO" id="GO:0004180">
    <property type="term" value="F:carboxypeptidase activity"/>
    <property type="evidence" value="ECO:0007669"/>
    <property type="project" value="UniProtKB-KW"/>
</dbReference>
<dbReference type="PROSITE" id="PS50866">
    <property type="entry name" value="GOLD"/>
    <property type="match status" value="1"/>
</dbReference>
<evidence type="ECO:0000313" key="6">
    <source>
        <dbReference type="EMBL" id="MBK4218134.1"/>
    </source>
</evidence>
<keyword evidence="6" id="KW-0378">Hydrolase</keyword>
<feature type="domain" description="Cadherin" evidence="4">
    <location>
        <begin position="187"/>
        <end position="272"/>
    </location>
</feature>
<dbReference type="CDD" id="cd11304">
    <property type="entry name" value="Cadherin_repeat"/>
    <property type="match status" value="1"/>
</dbReference>
<name>A0A934SN35_9RHOB</name>
<gene>
    <name evidence="6" type="ORF">JJJ17_19580</name>
</gene>
<dbReference type="GO" id="GO:0016020">
    <property type="term" value="C:membrane"/>
    <property type="evidence" value="ECO:0007669"/>
    <property type="project" value="InterPro"/>
</dbReference>
<evidence type="ECO:0000256" key="2">
    <source>
        <dbReference type="ARBA" id="ARBA00022525"/>
    </source>
</evidence>
<keyword evidence="6" id="KW-0645">Protease</keyword>
<dbReference type="GO" id="GO:0005509">
    <property type="term" value="F:calcium ion binding"/>
    <property type="evidence" value="ECO:0007669"/>
    <property type="project" value="InterPro"/>
</dbReference>
<dbReference type="InterPro" id="IPR013783">
    <property type="entry name" value="Ig-like_fold"/>
</dbReference>
<evidence type="ECO:0000259" key="5">
    <source>
        <dbReference type="PROSITE" id="PS50866"/>
    </source>
</evidence>
<dbReference type="PANTHER" id="PTHR23303">
    <property type="entry name" value="CARBOXYPEPTIDASE REGULATORY REGION-CONTAINING"/>
    <property type="match status" value="1"/>
</dbReference>
<reference evidence="6" key="1">
    <citation type="submission" date="2021-01" db="EMBL/GenBank/DDBJ databases">
        <title>Paracoccus amoyensis sp. nov., isolated from the surface seawater along the coast of Xiamen Island, China.</title>
        <authorList>
            <person name="Lyu L."/>
        </authorList>
    </citation>
    <scope>NUCLEOTIDE SEQUENCE</scope>
    <source>
        <strain evidence="6">MJ17</strain>
    </source>
</reference>
<keyword evidence="7" id="KW-1185">Reference proteome</keyword>
<dbReference type="Pfam" id="PF00028">
    <property type="entry name" value="Cadherin"/>
    <property type="match status" value="1"/>
</dbReference>
<dbReference type="InterPro" id="IPR015919">
    <property type="entry name" value="Cadherin-like_sf"/>
</dbReference>
<evidence type="ECO:0000259" key="4">
    <source>
        <dbReference type="PROSITE" id="PS50268"/>
    </source>
</evidence>
<organism evidence="6 7">
    <name type="scientific">Paracoccus caeni</name>
    <dbReference type="NCBI Taxonomy" id="657651"/>
    <lineage>
        <taxon>Bacteria</taxon>
        <taxon>Pseudomonadati</taxon>
        <taxon>Pseudomonadota</taxon>
        <taxon>Alphaproteobacteria</taxon>
        <taxon>Rhodobacterales</taxon>
        <taxon>Paracoccaceae</taxon>
        <taxon>Paracoccus</taxon>
    </lineage>
</organism>
<evidence type="ECO:0000256" key="3">
    <source>
        <dbReference type="ARBA" id="ARBA00022729"/>
    </source>
</evidence>
<evidence type="ECO:0000313" key="7">
    <source>
        <dbReference type="Proteomes" id="UP000640485"/>
    </source>
</evidence>
<dbReference type="EMBL" id="JAEPRQ010000013">
    <property type="protein sequence ID" value="MBK4218134.1"/>
    <property type="molecule type" value="Genomic_DNA"/>
</dbReference>
<protein>
    <submittedName>
        <fullName evidence="6">Carboxypeptidase regulatory-like domain-containing protein</fullName>
    </submittedName>
</protein>
<sequence>MTYYYGGSSSKKYEWCAFTEADLLANGKNGSDFGKGDSFYVGKATVKMATYDNDGTLSGGSSSWWSSGSSDRSGQDAYINGKSVGGKVYAEQYHVLKGSDGKTYYLIDMKVECHDSPGAGNGYFTFYGAQPPQGTLLTVTQTCSVSGSWIDYKCLVNCNTAPPNTPPVFTNCPENGILCVDENTKFVIDMNASDKDGDALTFSIVGGSDGSAFVIDPQTGVLTFKNAPDYEKPTDSDGNNSYKVIVSVSDGKGGVTNKELTVNVCDVKEPTPGDDCGCGEKKCIIIEAEDMNLSCFSVGKASSASDGKYIALSSSWMSSYFGSSGTASTKFSGDSGKYDFSIRFYDTAGADGTIKILVNGKLVDTISLNAKKSGWVEKSLEDLNLKKGDVIKLEASGKGCENVIIDKIEFCQDKVEPGALEGRVFFDVNKDGLDNNEAGVSGVIVQLLNAAGQVVGTATTAADGSYKFNNLNPGDYRVVFPTSHDGKVLTEANVGNDDRIDSDASQTTGQTGIYKVEACETVKDVDAGLIIDNKGPDAKDDAAKTCVGVDKIVDVLANDTDADGDSLTITKVAGQNIAEGQTVTLNDGVKVSLVAGQLVFDSEGSDYANLLVGQSATASYSYEISDGNGGIDTANINMGYCGSLNTLETIRDSLPDSGVMRLSLDTTGGEFYTALVTGTGDDRFDGKSFDVVFCGNANLPVKMGVNIPVNIYLGTEAEAPASIANPQNLDLVNWILNQDFSSVDNGDGNGRTYTEAEIQGAIWGLTDDFLFVNEANPTFGTIANAREIYDLAVANGEGYEAGAGDVVSVILDPTADAIAAGNKQPMIIGILFDDLAQDCLCY</sequence>
<dbReference type="Gene3D" id="2.60.40.10">
    <property type="entry name" value="Immunoglobulins"/>
    <property type="match status" value="1"/>
</dbReference>
<dbReference type="Proteomes" id="UP000640485">
    <property type="component" value="Unassembled WGS sequence"/>
</dbReference>
<dbReference type="SUPFAM" id="SSF117074">
    <property type="entry name" value="Hypothetical protein PA1324"/>
    <property type="match status" value="1"/>
</dbReference>
<dbReference type="InterPro" id="IPR051417">
    <property type="entry name" value="SDr/BOS_complex"/>
</dbReference>
<keyword evidence="2" id="KW-0964">Secreted</keyword>
<dbReference type="Pfam" id="PF17210">
    <property type="entry name" value="SdrD_B"/>
    <property type="match status" value="1"/>
</dbReference>
<evidence type="ECO:0000256" key="1">
    <source>
        <dbReference type="ARBA" id="ARBA00004613"/>
    </source>
</evidence>
<comment type="caution">
    <text evidence="6">The sequence shown here is derived from an EMBL/GenBank/DDBJ whole genome shotgun (WGS) entry which is preliminary data.</text>
</comment>
<dbReference type="RefSeq" id="WP_200689484.1">
    <property type="nucleotide sequence ID" value="NZ_JAEPRQ010000013.1"/>
</dbReference>
<dbReference type="InterPro" id="IPR009038">
    <property type="entry name" value="GOLD_dom"/>
</dbReference>
<dbReference type="AlphaFoldDB" id="A0A934SN35"/>
<dbReference type="GO" id="GO:0007156">
    <property type="term" value="P:homophilic cell adhesion via plasma membrane adhesion molecules"/>
    <property type="evidence" value="ECO:0007669"/>
    <property type="project" value="InterPro"/>
</dbReference>
<dbReference type="Gene3D" id="2.60.120.260">
    <property type="entry name" value="Galactose-binding domain-like"/>
    <property type="match status" value="1"/>
</dbReference>
<feature type="domain" description="GOLD" evidence="5">
    <location>
        <begin position="281"/>
        <end position="518"/>
    </location>
</feature>
<dbReference type="Gene3D" id="2.60.40.60">
    <property type="entry name" value="Cadherins"/>
    <property type="match status" value="1"/>
</dbReference>
<dbReference type="SMART" id="SM00112">
    <property type="entry name" value="CA"/>
    <property type="match status" value="1"/>
</dbReference>
<keyword evidence="3" id="KW-0732">Signal</keyword>